<protein>
    <submittedName>
        <fullName evidence="1">Uncharacterized protein</fullName>
    </submittedName>
</protein>
<comment type="caution">
    <text evidence="1">The sequence shown here is derived from an EMBL/GenBank/DDBJ whole genome shotgun (WGS) entry which is preliminary data.</text>
</comment>
<keyword evidence="2" id="KW-1185">Reference proteome</keyword>
<dbReference type="Proteomes" id="UP000641588">
    <property type="component" value="Unassembled WGS sequence"/>
</dbReference>
<dbReference type="RefSeq" id="WP_171650313.1">
    <property type="nucleotide sequence ID" value="NZ_WHOD01000010.1"/>
</dbReference>
<accession>A0A972GKQ9</accession>
<evidence type="ECO:0000313" key="2">
    <source>
        <dbReference type="Proteomes" id="UP000641588"/>
    </source>
</evidence>
<evidence type="ECO:0000313" key="1">
    <source>
        <dbReference type="EMBL" id="NOU92128.1"/>
    </source>
</evidence>
<organism evidence="1 2">
    <name type="scientific">Paenibacillus foliorum</name>
    <dbReference type="NCBI Taxonomy" id="2654974"/>
    <lineage>
        <taxon>Bacteria</taxon>
        <taxon>Bacillati</taxon>
        <taxon>Bacillota</taxon>
        <taxon>Bacilli</taxon>
        <taxon>Bacillales</taxon>
        <taxon>Paenibacillaceae</taxon>
        <taxon>Paenibacillus</taxon>
    </lineage>
</organism>
<proteinExistence type="predicted"/>
<name>A0A972GKQ9_9BACL</name>
<dbReference type="EMBL" id="WHOD01000010">
    <property type="protein sequence ID" value="NOU92128.1"/>
    <property type="molecule type" value="Genomic_DNA"/>
</dbReference>
<reference evidence="1" key="1">
    <citation type="submission" date="2019-10" db="EMBL/GenBank/DDBJ databases">
        <title>Description of Paenibacillus glebae sp. nov.</title>
        <authorList>
            <person name="Carlier A."/>
            <person name="Qi S."/>
        </authorList>
    </citation>
    <scope>NUCLEOTIDE SEQUENCE</scope>
    <source>
        <strain evidence="1">LMG 31456</strain>
    </source>
</reference>
<sequence>MKVQEYKLIRNEKSPTYQLIINNELIANRFLEVDLKGTFMQLDVCEMCDSQGCSDMGYIEILEEANTIIWKEPLNTHIDVEYWQYQAASGLRVGTIFWSIEDFKNLCNITNNSWERNVVSHKGISVEDAYDLWRIYGSKCFMPNYHYSYQLDIIEDNILGMYAIDFSEDECTELYKSLKNKWNTYSKVELLRVSNDMRKVTFMFDTPIYREWDFIYYVEGKFFYAIGDDYLVSCS</sequence>
<gene>
    <name evidence="1" type="ORF">GC093_02610</name>
</gene>
<dbReference type="AlphaFoldDB" id="A0A972GKQ9"/>